<reference evidence="3" key="1">
    <citation type="submission" date="2019-04" db="EMBL/GenBank/DDBJ databases">
        <authorList>
            <consortium name="Pathogen Informatics"/>
        </authorList>
    </citation>
    <scope>NUCLEOTIDE SEQUENCE</scope>
    <source>
        <strain evidence="3">GPSC112</strain>
    </source>
</reference>
<evidence type="ECO:0000313" key="3">
    <source>
        <dbReference type="EMBL" id="VNQ11006.1"/>
    </source>
</evidence>
<keyword evidence="1" id="KW-1133">Transmembrane helix</keyword>
<accession>A0A6G2DIU6</accession>
<keyword evidence="1" id="KW-0812">Transmembrane</keyword>
<reference evidence="2 4" key="2">
    <citation type="submission" date="2019-11" db="EMBL/GenBank/DDBJ databases">
        <title>Growth characteristics of pneumococcus vary with the chemical composition of the capsule and with environmental conditions.</title>
        <authorList>
            <person name="Tothpal A."/>
            <person name="Desobry K."/>
            <person name="Joshi S."/>
            <person name="Wyllie A.L."/>
            <person name="Weinberger D.M."/>
        </authorList>
    </citation>
    <scope>NUCLEOTIDE SEQUENCE [LARGE SCALE GENOMIC DNA]</scope>
    <source>
        <strain evidence="4">pnumococcus15C</strain>
        <strain evidence="2">Pnumococcus15C</strain>
    </source>
</reference>
<proteinExistence type="predicted"/>
<sequence>MKTSKTLWYSLLFVALVLFLLGLNSGQYLYNFLAIIISFIVYKYGYSDLFREYDEKQRAKRETYEKIYHALREGKKKEENK</sequence>
<feature type="transmembrane region" description="Helical" evidence="1">
    <location>
        <begin position="7"/>
        <end position="23"/>
    </location>
</feature>
<evidence type="ECO:0000256" key="1">
    <source>
        <dbReference type="SAM" id="Phobius"/>
    </source>
</evidence>
<evidence type="ECO:0000313" key="2">
    <source>
        <dbReference type="EMBL" id="MTV89099.1"/>
    </source>
</evidence>
<evidence type="ECO:0000313" key="4">
    <source>
        <dbReference type="Proteomes" id="UP000476212"/>
    </source>
</evidence>
<keyword evidence="1" id="KW-0472">Membrane</keyword>
<dbReference type="EMBL" id="WNIB01000003">
    <property type="protein sequence ID" value="MTV89099.1"/>
    <property type="molecule type" value="Genomic_DNA"/>
</dbReference>
<gene>
    <name evidence="2" type="ORF">GM544_00940</name>
    <name evidence="3" type="ORF">SAMEA3172911_00385</name>
</gene>
<dbReference type="Proteomes" id="UP000476212">
    <property type="component" value="Unassembled WGS sequence"/>
</dbReference>
<protein>
    <submittedName>
        <fullName evidence="2">Uncharacterized protein</fullName>
    </submittedName>
</protein>
<name>A0A6G2DIU6_STREE</name>
<organism evidence="2 4">
    <name type="scientific">Streptococcus pneumoniae</name>
    <dbReference type="NCBI Taxonomy" id="1313"/>
    <lineage>
        <taxon>Bacteria</taxon>
        <taxon>Bacillati</taxon>
        <taxon>Bacillota</taxon>
        <taxon>Bacilli</taxon>
        <taxon>Lactobacillales</taxon>
        <taxon>Streptococcaceae</taxon>
        <taxon>Streptococcus</taxon>
    </lineage>
</organism>
<dbReference type="RefSeq" id="WP_130885155.1">
    <property type="nucleotide sequence ID" value="NZ_LR216047.1"/>
</dbReference>
<dbReference type="AlphaFoldDB" id="A0A6G2DIU6"/>
<dbReference type="EMBL" id="CAATHM010000001">
    <property type="protein sequence ID" value="VNQ11006.1"/>
    <property type="molecule type" value="Genomic_DNA"/>
</dbReference>
<feature type="transmembrane region" description="Helical" evidence="1">
    <location>
        <begin position="29"/>
        <end position="46"/>
    </location>
</feature>